<dbReference type="Gene3D" id="3.60.10.10">
    <property type="entry name" value="Endonuclease/exonuclease/phosphatase"/>
    <property type="match status" value="1"/>
</dbReference>
<dbReference type="GO" id="GO:0004767">
    <property type="term" value="F:sphingomyelin phosphodiesterase activity"/>
    <property type="evidence" value="ECO:0007669"/>
    <property type="project" value="UniProtKB-EC"/>
</dbReference>
<accession>A0A976QS47</accession>
<dbReference type="InterPro" id="IPR038772">
    <property type="entry name" value="Sph/SMPD2-like"/>
</dbReference>
<dbReference type="PANTHER" id="PTHR16320">
    <property type="entry name" value="SPHINGOMYELINASE FAMILY MEMBER"/>
    <property type="match status" value="1"/>
</dbReference>
<gene>
    <name evidence="1" type="ORF">MACJ_000960</name>
</gene>
<dbReference type="EMBL" id="CP056065">
    <property type="protein sequence ID" value="UKJ88516.2"/>
    <property type="molecule type" value="Genomic_DNA"/>
</dbReference>
<organism evidence="1 2">
    <name type="scientific">Theileria orientalis</name>
    <dbReference type="NCBI Taxonomy" id="68886"/>
    <lineage>
        <taxon>Eukaryota</taxon>
        <taxon>Sar</taxon>
        <taxon>Alveolata</taxon>
        <taxon>Apicomplexa</taxon>
        <taxon>Aconoidasida</taxon>
        <taxon>Piroplasmida</taxon>
        <taxon>Theileriidae</taxon>
        <taxon>Theileria</taxon>
    </lineage>
</organism>
<sequence length="313" mass="36104">MSYNVQSIPTAIVPSTNLGSRKKILPEYIKKIVDKYSVKILVLQELFDKSLYNEIKKILEDILPYSTGLIGVKKEYANWTSCMDCSEMPIRLLNGGTCLFTEYKIVEKHQMVFRNSRNTCSLAAKGACLAVLSKGEKLINVIGTHMQAFDGVNVDIRKVQYLELLMWLEKLFNKKVESPHYYSVSRENKFVMAGDFNTCCVNQKPDFDVMVSQSRMSNFVRFELTMLKESMDPTYCTHTNDYCKLSNSEDFSHIYDYIFVGPDVKVVQPQRSVRDRLKTPVLVRRFYLYCIGATKKKVYNPSDHFPIYAVLNV</sequence>
<reference evidence="1" key="1">
    <citation type="submission" date="2022-07" db="EMBL/GenBank/DDBJ databases">
        <title>Evaluation of T. orientalis genome assembly methods using nanopore sequencing and analysis of variation between genomes.</title>
        <authorList>
            <person name="Yam J."/>
            <person name="Micallef M.L."/>
            <person name="Liu M."/>
            <person name="Djordjevic S.P."/>
            <person name="Bogema D.R."/>
            <person name="Jenkins C."/>
        </authorList>
    </citation>
    <scope>NUCLEOTIDE SEQUENCE</scope>
    <source>
        <strain evidence="1">Fish Creek</strain>
    </source>
</reference>
<dbReference type="EC" id="3.1.4.12" evidence="1"/>
<dbReference type="InterPro" id="IPR036691">
    <property type="entry name" value="Endo/exonu/phosph_ase_sf"/>
</dbReference>
<dbReference type="SUPFAM" id="SSF56219">
    <property type="entry name" value="DNase I-like"/>
    <property type="match status" value="1"/>
</dbReference>
<keyword evidence="1" id="KW-0378">Hydrolase</keyword>
<protein>
    <submittedName>
        <fullName evidence="1">Sphingomyelin phosphodiesterase</fullName>
        <ecNumber evidence="1">3.1.4.12</ecNumber>
    </submittedName>
</protein>
<evidence type="ECO:0000313" key="1">
    <source>
        <dbReference type="EMBL" id="UKJ88516.2"/>
    </source>
</evidence>
<dbReference type="PANTHER" id="PTHR16320:SF23">
    <property type="entry name" value="SPHINGOMYELINASE C 1"/>
    <property type="match status" value="1"/>
</dbReference>
<dbReference type="AlphaFoldDB" id="A0A976QS47"/>
<name>A0A976QS47_THEOR</name>
<proteinExistence type="predicted"/>
<dbReference type="Proteomes" id="UP000244803">
    <property type="component" value="Chromosome 1"/>
</dbReference>
<evidence type="ECO:0000313" key="2">
    <source>
        <dbReference type="Proteomes" id="UP000244803"/>
    </source>
</evidence>
<dbReference type="OrthoDB" id="40902at2759"/>